<accession>A0A240UFZ3</accession>
<dbReference type="Pfam" id="PF14375">
    <property type="entry name" value="Cys_rich_CWC"/>
    <property type="match status" value="1"/>
</dbReference>
<dbReference type="InterPro" id="IPR032720">
    <property type="entry name" value="Cys_rich_CWC"/>
</dbReference>
<protein>
    <submittedName>
        <fullName evidence="1">Uncharacterized protein</fullName>
    </submittedName>
</protein>
<dbReference type="KEGG" id="acip:CBP36_17755"/>
<evidence type="ECO:0000313" key="2">
    <source>
        <dbReference type="Proteomes" id="UP000194440"/>
    </source>
</evidence>
<reference evidence="1" key="1">
    <citation type="submission" date="2017-05" db="EMBL/GenBank/DDBJ databases">
        <title>Polyphasic characterization of four soil-derived phenanthrene-degrading Acidovorax strains and proposal of Acidovorax phenanthrenivorans sp. nov.</title>
        <authorList>
            <person name="Singleton D."/>
            <person name="Lee J."/>
            <person name="Dickey A.N."/>
            <person name="Stroud A."/>
            <person name="Scholl E.H."/>
            <person name="Wright F.A."/>
            <person name="Aitken M.D."/>
        </authorList>
    </citation>
    <scope>NUCLEOTIDE SEQUENCE</scope>
    <source>
        <strain evidence="1">P4</strain>
    </source>
</reference>
<dbReference type="AlphaFoldDB" id="A0A240UFZ3"/>
<gene>
    <name evidence="1" type="ORF">CBP36_17755</name>
</gene>
<accession>A0A240TYS9</accession>
<evidence type="ECO:0000313" key="1">
    <source>
        <dbReference type="EMBL" id="ART60421.1"/>
    </source>
</evidence>
<dbReference type="KEGG" id="acis:CBP35_01155"/>
<dbReference type="Proteomes" id="UP000194440">
    <property type="component" value="Chromosome"/>
</dbReference>
<dbReference type="OrthoDB" id="8912324at2"/>
<dbReference type="EMBL" id="CP021366">
    <property type="protein sequence ID" value="ART60421.1"/>
    <property type="molecule type" value="Genomic_DNA"/>
</dbReference>
<sequence length="77" mass="7515">MPQPALDTSVCPLCGQGNQCAVAAGQAADTCWCMSAQLSAAALAAVPDALRGRACICPTCGAAATQSTDPQPPGAPI</sequence>
<keyword evidence="2" id="KW-1185">Reference proteome</keyword>
<dbReference type="RefSeq" id="WP_086914241.1">
    <property type="nucleotide sequence ID" value="NZ_CP021359.1"/>
</dbReference>
<organism evidence="1 2">
    <name type="scientific">Acidovorax carolinensis</name>
    <dbReference type="NCBI Taxonomy" id="553814"/>
    <lineage>
        <taxon>Bacteria</taxon>
        <taxon>Pseudomonadati</taxon>
        <taxon>Pseudomonadota</taxon>
        <taxon>Betaproteobacteria</taxon>
        <taxon>Burkholderiales</taxon>
        <taxon>Comamonadaceae</taxon>
        <taxon>Acidovorax</taxon>
    </lineage>
</organism>
<dbReference type="KEGG" id="acid:CBP33_17500"/>
<name>A0A240UFZ3_9BURK</name>
<proteinExistence type="predicted"/>